<reference evidence="3 4" key="1">
    <citation type="submission" date="2018-12" db="EMBL/GenBank/DDBJ databases">
        <title>Complete genome sequence of Streptomyces ficellus NRRL8067, the producer of ficellomycin, feldamycin and nojirimycin.</title>
        <authorList>
            <person name="Zhang H."/>
            <person name="Yue R."/>
            <person name="Liu Y."/>
            <person name="Li M."/>
            <person name="Mu H."/>
            <person name="Zhang J."/>
        </authorList>
    </citation>
    <scope>NUCLEOTIDE SEQUENCE [LARGE SCALE GENOMIC DNA]</scope>
    <source>
        <strain evidence="3 4">NRRL 8067</strain>
    </source>
</reference>
<feature type="domain" description="UspA" evidence="2">
    <location>
        <begin position="152"/>
        <end position="290"/>
    </location>
</feature>
<dbReference type="SUPFAM" id="SSF52402">
    <property type="entry name" value="Adenine nucleotide alpha hydrolases-like"/>
    <property type="match status" value="2"/>
</dbReference>
<dbReference type="InterPro" id="IPR014729">
    <property type="entry name" value="Rossmann-like_a/b/a_fold"/>
</dbReference>
<dbReference type="EMBL" id="CP034279">
    <property type="protein sequence ID" value="QGV77356.1"/>
    <property type="molecule type" value="Genomic_DNA"/>
</dbReference>
<organism evidence="3 4">
    <name type="scientific">Streptomyces ficellus</name>
    <dbReference type="NCBI Taxonomy" id="1977088"/>
    <lineage>
        <taxon>Bacteria</taxon>
        <taxon>Bacillati</taxon>
        <taxon>Actinomycetota</taxon>
        <taxon>Actinomycetes</taxon>
        <taxon>Kitasatosporales</taxon>
        <taxon>Streptomycetaceae</taxon>
        <taxon>Streptomyces</taxon>
    </lineage>
</organism>
<evidence type="ECO:0000313" key="4">
    <source>
        <dbReference type="Proteomes" id="UP000422572"/>
    </source>
</evidence>
<dbReference type="PANTHER" id="PTHR46268:SF6">
    <property type="entry name" value="UNIVERSAL STRESS PROTEIN UP12"/>
    <property type="match status" value="1"/>
</dbReference>
<dbReference type="InterPro" id="IPR006015">
    <property type="entry name" value="Universal_stress_UspA"/>
</dbReference>
<sequence length="292" mass="31428">MTRTVTVGIDGSRESLAAVEWAAGEALSRARLLRVVHAWSTDVDVVTRYVEPETQRRWAETLLHSAEERVRRTHPDVRLETSQLGGDPVAVLTEEGERADLLVLGSRGIGGMTGFIAGSVSLAVLARAQRPVVLVRAPESEETESARRSGDVVLGLDLPVSGEDVLAFAFGSADRYGCGLRIVHSWTLPPSYGPNTSGVLPMLLDEVGAEQRKQLEAAVAPWTEKYPGVPVSTRCRQGHPAQDLVETAAEADSRLIVVGLRRRHSRLGGHIGPVVHSVLHHSAAPVAVIPHE</sequence>
<comment type="similarity">
    <text evidence="1">Belongs to the universal stress protein A family.</text>
</comment>
<dbReference type="InterPro" id="IPR006016">
    <property type="entry name" value="UspA"/>
</dbReference>
<name>A0A6I6FM64_9ACTN</name>
<dbReference type="Pfam" id="PF00582">
    <property type="entry name" value="Usp"/>
    <property type="match status" value="2"/>
</dbReference>
<dbReference type="OrthoDB" id="4867015at2"/>
<dbReference type="Gene3D" id="3.40.50.620">
    <property type="entry name" value="HUPs"/>
    <property type="match status" value="2"/>
</dbReference>
<dbReference type="AlphaFoldDB" id="A0A6I6FM64"/>
<gene>
    <name evidence="3" type="ORF">EIZ62_03120</name>
</gene>
<feature type="domain" description="UspA" evidence="2">
    <location>
        <begin position="1"/>
        <end position="136"/>
    </location>
</feature>
<proteinExistence type="inferred from homology"/>
<evidence type="ECO:0000256" key="1">
    <source>
        <dbReference type="ARBA" id="ARBA00008791"/>
    </source>
</evidence>
<protein>
    <submittedName>
        <fullName evidence="3">Universal stress protein</fullName>
    </submittedName>
</protein>
<dbReference type="RefSeq" id="WP_156691175.1">
    <property type="nucleotide sequence ID" value="NZ_CP034279.1"/>
</dbReference>
<dbReference type="KEGG" id="sfic:EIZ62_03120"/>
<dbReference type="PANTHER" id="PTHR46268">
    <property type="entry name" value="STRESS RESPONSE PROTEIN NHAX"/>
    <property type="match status" value="1"/>
</dbReference>
<evidence type="ECO:0000313" key="3">
    <source>
        <dbReference type="EMBL" id="QGV77356.1"/>
    </source>
</evidence>
<keyword evidence="4" id="KW-1185">Reference proteome</keyword>
<dbReference type="PRINTS" id="PR01438">
    <property type="entry name" value="UNVRSLSTRESS"/>
</dbReference>
<accession>A0A6I6FM64</accession>
<dbReference type="Proteomes" id="UP000422572">
    <property type="component" value="Chromosome"/>
</dbReference>
<evidence type="ECO:0000259" key="2">
    <source>
        <dbReference type="Pfam" id="PF00582"/>
    </source>
</evidence>